<dbReference type="AlphaFoldDB" id="A0A0P6YD73"/>
<dbReference type="STRING" id="70996.SE18_25545"/>
<evidence type="ECO:0000313" key="1">
    <source>
        <dbReference type="EMBL" id="KPL79957.1"/>
    </source>
</evidence>
<reference evidence="1 2" key="1">
    <citation type="submission" date="2015-07" db="EMBL/GenBank/DDBJ databases">
        <title>Whole genome sequence of Herpetosiphon geysericola DSM 7119.</title>
        <authorList>
            <person name="Hemp J."/>
            <person name="Ward L.M."/>
            <person name="Pace L.A."/>
            <person name="Fischer W.W."/>
        </authorList>
    </citation>
    <scope>NUCLEOTIDE SEQUENCE [LARGE SCALE GENOMIC DNA]</scope>
    <source>
        <strain evidence="1 2">DSM 7119</strain>
    </source>
</reference>
<dbReference type="EMBL" id="LGKP01000042">
    <property type="protein sequence ID" value="KPL79957.1"/>
    <property type="molecule type" value="Genomic_DNA"/>
</dbReference>
<dbReference type="RefSeq" id="WP_054537303.1">
    <property type="nucleotide sequence ID" value="NZ_LGKP01000042.1"/>
</dbReference>
<proteinExistence type="predicted"/>
<dbReference type="Proteomes" id="UP000050277">
    <property type="component" value="Unassembled WGS sequence"/>
</dbReference>
<evidence type="ECO:0000313" key="2">
    <source>
        <dbReference type="Proteomes" id="UP000050277"/>
    </source>
</evidence>
<accession>A0A0P6YD73</accession>
<protein>
    <submittedName>
        <fullName evidence="1">Uncharacterized protein</fullName>
    </submittedName>
</protein>
<name>A0A0P6YD73_9CHLR</name>
<keyword evidence="2" id="KW-1185">Reference proteome</keyword>
<comment type="caution">
    <text evidence="1">The sequence shown here is derived from an EMBL/GenBank/DDBJ whole genome shotgun (WGS) entry which is preliminary data.</text>
</comment>
<organism evidence="1 2">
    <name type="scientific">Herpetosiphon geysericola</name>
    <dbReference type="NCBI Taxonomy" id="70996"/>
    <lineage>
        <taxon>Bacteria</taxon>
        <taxon>Bacillati</taxon>
        <taxon>Chloroflexota</taxon>
        <taxon>Chloroflexia</taxon>
        <taxon>Herpetosiphonales</taxon>
        <taxon>Herpetosiphonaceae</taxon>
        <taxon>Herpetosiphon</taxon>
    </lineage>
</organism>
<sequence length="142" mass="15878">MSGSERFSVKFFSEFLHTPRPIASIPGIGQISMQQMILSLGIGLLVGGLCNLLFGPVIFFLSFLLSSLSSVLILSKEQDHIKIGERIMAAIVYQMRRRIAPEELLFIPSDEAFSTTDMDAHRPVLLMDENNQVMSMHHGGRR</sequence>
<gene>
    <name evidence="1" type="ORF">SE18_25545</name>
</gene>